<dbReference type="InterPro" id="IPR000847">
    <property type="entry name" value="LysR_HTH_N"/>
</dbReference>
<feature type="domain" description="HTH lysR-type" evidence="5">
    <location>
        <begin position="4"/>
        <end position="61"/>
    </location>
</feature>
<gene>
    <name evidence="6" type="ORF">LZC95_02105</name>
</gene>
<evidence type="ECO:0000259" key="5">
    <source>
        <dbReference type="PROSITE" id="PS50931"/>
    </source>
</evidence>
<dbReference type="PANTHER" id="PTHR30126">
    <property type="entry name" value="HTH-TYPE TRANSCRIPTIONAL REGULATOR"/>
    <property type="match status" value="1"/>
</dbReference>
<sequence>MPDLRLADIETFIAVCRIQSVSNVARQLGVTPSQVSKAVSRLERQFQMKLVDRRAGRSIPSAVGLRIAQRLDEVVGTIRALRSEDPFGRGALLTIASPSYLLGQCLPLLAQAMPQHRFRGVELPPSQIRGLAPDALFDLALTTGADGFGAAWHVEQIGEMRSVLVGNTALVESLGPPPIPASKLADVPFITPTYTTQRAVFGDDECPLRVGERKLGHEVQTFGTGLELAVQCPQVVFGPILAARLHIERGLLSVIDVEGWNVRVPLFLAANQDNVKEATRRTVREWLTGWLARYG</sequence>
<organism evidence="6 7">
    <name type="scientific">Pendulispora brunnea</name>
    <dbReference type="NCBI Taxonomy" id="2905690"/>
    <lineage>
        <taxon>Bacteria</taxon>
        <taxon>Pseudomonadati</taxon>
        <taxon>Myxococcota</taxon>
        <taxon>Myxococcia</taxon>
        <taxon>Myxococcales</taxon>
        <taxon>Sorangiineae</taxon>
        <taxon>Pendulisporaceae</taxon>
        <taxon>Pendulispora</taxon>
    </lineage>
</organism>
<keyword evidence="3" id="KW-0238">DNA-binding</keyword>
<dbReference type="InterPro" id="IPR005119">
    <property type="entry name" value="LysR_subst-bd"/>
</dbReference>
<keyword evidence="4" id="KW-0804">Transcription</keyword>
<keyword evidence="7" id="KW-1185">Reference proteome</keyword>
<comment type="similarity">
    <text evidence="1">Belongs to the LysR transcriptional regulatory family.</text>
</comment>
<dbReference type="PROSITE" id="PS50931">
    <property type="entry name" value="HTH_LYSR"/>
    <property type="match status" value="1"/>
</dbReference>
<dbReference type="InterPro" id="IPR036388">
    <property type="entry name" value="WH-like_DNA-bd_sf"/>
</dbReference>
<proteinExistence type="inferred from homology"/>
<dbReference type="Pfam" id="PF00126">
    <property type="entry name" value="HTH_1"/>
    <property type="match status" value="1"/>
</dbReference>
<name>A0ABZ2KFF6_9BACT</name>
<protein>
    <submittedName>
        <fullName evidence="6">LysR family transcriptional regulator</fullName>
    </submittedName>
</protein>
<keyword evidence="2" id="KW-0805">Transcription regulation</keyword>
<evidence type="ECO:0000313" key="7">
    <source>
        <dbReference type="Proteomes" id="UP001379533"/>
    </source>
</evidence>
<dbReference type="EMBL" id="CP089982">
    <property type="protein sequence ID" value="WXA95634.1"/>
    <property type="molecule type" value="Genomic_DNA"/>
</dbReference>
<dbReference type="Pfam" id="PF03466">
    <property type="entry name" value="LysR_substrate"/>
    <property type="match status" value="1"/>
</dbReference>
<dbReference type="RefSeq" id="WP_394846241.1">
    <property type="nucleotide sequence ID" value="NZ_CP089982.1"/>
</dbReference>
<dbReference type="PANTHER" id="PTHR30126:SF39">
    <property type="entry name" value="HTH-TYPE TRANSCRIPTIONAL REGULATOR CYSL"/>
    <property type="match status" value="1"/>
</dbReference>
<reference evidence="6 7" key="1">
    <citation type="submission" date="2021-12" db="EMBL/GenBank/DDBJ databases">
        <title>Discovery of the Pendulisporaceae a myxobacterial family with distinct sporulation behavior and unique specialized metabolism.</title>
        <authorList>
            <person name="Garcia R."/>
            <person name="Popoff A."/>
            <person name="Bader C.D."/>
            <person name="Loehr J."/>
            <person name="Walesch S."/>
            <person name="Walt C."/>
            <person name="Boldt J."/>
            <person name="Bunk B."/>
            <person name="Haeckl F.J.F.P.J."/>
            <person name="Gunesch A.P."/>
            <person name="Birkelbach J."/>
            <person name="Nuebel U."/>
            <person name="Pietschmann T."/>
            <person name="Bach T."/>
            <person name="Mueller R."/>
        </authorList>
    </citation>
    <scope>NUCLEOTIDE SEQUENCE [LARGE SCALE GENOMIC DNA]</scope>
    <source>
        <strain evidence="6 7">MSr12523</strain>
    </source>
</reference>
<dbReference type="SUPFAM" id="SSF46785">
    <property type="entry name" value="Winged helix' DNA-binding domain"/>
    <property type="match status" value="1"/>
</dbReference>
<evidence type="ECO:0000256" key="1">
    <source>
        <dbReference type="ARBA" id="ARBA00009437"/>
    </source>
</evidence>
<evidence type="ECO:0000256" key="3">
    <source>
        <dbReference type="ARBA" id="ARBA00023125"/>
    </source>
</evidence>
<dbReference type="SUPFAM" id="SSF53850">
    <property type="entry name" value="Periplasmic binding protein-like II"/>
    <property type="match status" value="1"/>
</dbReference>
<accession>A0ABZ2KFF6</accession>
<evidence type="ECO:0000256" key="4">
    <source>
        <dbReference type="ARBA" id="ARBA00023163"/>
    </source>
</evidence>
<dbReference type="Proteomes" id="UP001379533">
    <property type="component" value="Chromosome"/>
</dbReference>
<evidence type="ECO:0000256" key="2">
    <source>
        <dbReference type="ARBA" id="ARBA00023015"/>
    </source>
</evidence>
<evidence type="ECO:0000313" key="6">
    <source>
        <dbReference type="EMBL" id="WXA95634.1"/>
    </source>
</evidence>
<dbReference type="Gene3D" id="1.10.10.10">
    <property type="entry name" value="Winged helix-like DNA-binding domain superfamily/Winged helix DNA-binding domain"/>
    <property type="match status" value="1"/>
</dbReference>
<dbReference type="InterPro" id="IPR036390">
    <property type="entry name" value="WH_DNA-bd_sf"/>
</dbReference>